<name>A0A286XHT5_CAVPO</name>
<dbReference type="PANTHER" id="PTHR46051:SF1">
    <property type="entry name" value="INOSITOL POLYPHOSPHATE-RELATED PHOSPHATASE DOMAIN-CONTAINING PROTEIN"/>
    <property type="match status" value="1"/>
</dbReference>
<dbReference type="FunCoup" id="A0A286XHT5">
    <property type="interactions" value="244"/>
</dbReference>
<dbReference type="OMA" id="RKMIFPT"/>
<dbReference type="AlphaFoldDB" id="A0A286XHT5"/>
<evidence type="ECO:0000256" key="2">
    <source>
        <dbReference type="ARBA" id="ARBA00022999"/>
    </source>
</evidence>
<dbReference type="InterPro" id="IPR036860">
    <property type="entry name" value="SH2_dom_sf"/>
</dbReference>
<dbReference type="GO" id="GO:0050776">
    <property type="term" value="P:regulation of immune response"/>
    <property type="evidence" value="ECO:0007669"/>
    <property type="project" value="TreeGrafter"/>
</dbReference>
<keyword evidence="2" id="KW-0727">SH2 domain</keyword>
<dbReference type="Proteomes" id="UP000005447">
    <property type="component" value="Unassembled WGS sequence"/>
</dbReference>
<keyword evidence="1" id="KW-0391">Immunity</keyword>
<evidence type="ECO:0008006" key="6">
    <source>
        <dbReference type="Google" id="ProtNLM"/>
    </source>
</evidence>
<protein>
    <recommendedName>
        <fullName evidence="6">SH2 domain-containing protein</fullName>
    </recommendedName>
</protein>
<evidence type="ECO:0000313" key="4">
    <source>
        <dbReference type="Ensembl" id="ENSCPOP00000024974.1"/>
    </source>
</evidence>
<reference evidence="4" key="3">
    <citation type="submission" date="2025-09" db="UniProtKB">
        <authorList>
            <consortium name="Ensembl"/>
        </authorList>
    </citation>
    <scope>IDENTIFICATION</scope>
    <source>
        <strain evidence="4">2N</strain>
    </source>
</reference>
<dbReference type="InParanoid" id="A0A286XHT5"/>
<dbReference type="VEuPathDB" id="HostDB:ENSCPOG00000032346"/>
<reference evidence="5" key="1">
    <citation type="journal article" date="2011" name="Nature">
        <title>A high-resolution map of human evolutionary constraint using 29 mammals.</title>
        <authorList>
            <person name="Lindblad-Toh K."/>
            <person name="Garber M."/>
            <person name="Zuk O."/>
            <person name="Lin M.F."/>
            <person name="Parker B.J."/>
            <person name="Washietl S."/>
            <person name="Kheradpour P."/>
            <person name="Ernst J."/>
            <person name="Jordan G."/>
            <person name="Mauceli E."/>
            <person name="Ward L.D."/>
            <person name="Lowe C.B."/>
            <person name="Holloway A.K."/>
            <person name="Clamp M."/>
            <person name="Gnerre S."/>
            <person name="Alfoldi J."/>
            <person name="Beal K."/>
            <person name="Chang J."/>
            <person name="Clawson H."/>
            <person name="Cuff J."/>
            <person name="Di Palma F."/>
            <person name="Fitzgerald S."/>
            <person name="Flicek P."/>
            <person name="Guttman M."/>
            <person name="Hubisz M.J."/>
            <person name="Jaffe D.B."/>
            <person name="Jungreis I."/>
            <person name="Kent W.J."/>
            <person name="Kostka D."/>
            <person name="Lara M."/>
            <person name="Martins A.L."/>
            <person name="Massingham T."/>
            <person name="Moltke I."/>
            <person name="Raney B.J."/>
            <person name="Rasmussen M.D."/>
            <person name="Robinson J."/>
            <person name="Stark A."/>
            <person name="Vilella A.J."/>
            <person name="Wen J."/>
            <person name="Xie X."/>
            <person name="Zody M.C."/>
            <person name="Baldwin J."/>
            <person name="Bloom T."/>
            <person name="Chin C.W."/>
            <person name="Heiman D."/>
            <person name="Nicol R."/>
            <person name="Nusbaum C."/>
            <person name="Young S."/>
            <person name="Wilkinson J."/>
            <person name="Worley K.C."/>
            <person name="Kovar C.L."/>
            <person name="Muzny D.M."/>
            <person name="Gibbs R.A."/>
            <person name="Cree A."/>
            <person name="Dihn H.H."/>
            <person name="Fowler G."/>
            <person name="Jhangiani S."/>
            <person name="Joshi V."/>
            <person name="Lee S."/>
            <person name="Lewis L.R."/>
            <person name="Nazareth L.V."/>
            <person name="Okwuonu G."/>
            <person name="Santibanez J."/>
            <person name="Warren W.C."/>
            <person name="Mardis E.R."/>
            <person name="Weinstock G.M."/>
            <person name="Wilson R.K."/>
            <person name="Delehaunty K."/>
            <person name="Dooling D."/>
            <person name="Fronik C."/>
            <person name="Fulton L."/>
            <person name="Fulton B."/>
            <person name="Graves T."/>
            <person name="Minx P."/>
            <person name="Sodergren E."/>
            <person name="Birney E."/>
            <person name="Margulies E.H."/>
            <person name="Herrero J."/>
            <person name="Green E.D."/>
            <person name="Haussler D."/>
            <person name="Siepel A."/>
            <person name="Goldman N."/>
            <person name="Pollard K.S."/>
            <person name="Pedersen J.S."/>
            <person name="Lander E.S."/>
            <person name="Kellis M."/>
        </authorList>
    </citation>
    <scope>NUCLEOTIDE SEQUENCE [LARGE SCALE GENOMIC DNA]</scope>
    <source>
        <strain evidence="5">2N</strain>
    </source>
</reference>
<evidence type="ECO:0000256" key="3">
    <source>
        <dbReference type="ARBA" id="ARBA00023130"/>
    </source>
</evidence>
<dbReference type="EMBL" id="AAKN02043149">
    <property type="status" value="NOT_ANNOTATED_CDS"/>
    <property type="molecule type" value="Genomic_DNA"/>
</dbReference>
<dbReference type="SUPFAM" id="SSF55550">
    <property type="entry name" value="SH2 domain"/>
    <property type="match status" value="1"/>
</dbReference>
<dbReference type="PANTHER" id="PTHR46051">
    <property type="entry name" value="SH2 DOMAIN-CONTAINING PROTEIN"/>
    <property type="match status" value="1"/>
</dbReference>
<reference evidence="4" key="2">
    <citation type="submission" date="2025-08" db="UniProtKB">
        <authorList>
            <consortium name="Ensembl"/>
        </authorList>
    </citation>
    <scope>IDENTIFICATION</scope>
    <source>
        <strain evidence="4">2N</strain>
    </source>
</reference>
<dbReference type="Ensembl" id="ENSCPOT00000033805.1">
    <property type="protein sequence ID" value="ENSCPOP00000024974.1"/>
    <property type="gene ID" value="ENSCPOG00000032346.1"/>
</dbReference>
<keyword evidence="1" id="KW-0399">Innate immunity</keyword>
<dbReference type="GO" id="GO:0002250">
    <property type="term" value="P:adaptive immune response"/>
    <property type="evidence" value="ECO:0007669"/>
    <property type="project" value="UniProtKB-KW"/>
</dbReference>
<keyword evidence="3" id="KW-1064">Adaptive immunity</keyword>
<proteinExistence type="predicted"/>
<dbReference type="Gene3D" id="3.30.505.10">
    <property type="entry name" value="SH2 domain"/>
    <property type="match status" value="1"/>
</dbReference>
<accession>A0A286XHT5</accession>
<evidence type="ECO:0000256" key="1">
    <source>
        <dbReference type="ARBA" id="ARBA00022588"/>
    </source>
</evidence>
<organism evidence="4 5">
    <name type="scientific">Cavia porcellus</name>
    <name type="common">Guinea pig</name>
    <dbReference type="NCBI Taxonomy" id="10141"/>
    <lineage>
        <taxon>Eukaryota</taxon>
        <taxon>Metazoa</taxon>
        <taxon>Chordata</taxon>
        <taxon>Craniata</taxon>
        <taxon>Vertebrata</taxon>
        <taxon>Euteleostomi</taxon>
        <taxon>Mammalia</taxon>
        <taxon>Eutheria</taxon>
        <taxon>Euarchontoglires</taxon>
        <taxon>Glires</taxon>
        <taxon>Rodentia</taxon>
        <taxon>Hystricomorpha</taxon>
        <taxon>Caviidae</taxon>
        <taxon>Cavia</taxon>
    </lineage>
</organism>
<sequence>FNNCVYTYRIFKVKHGYYNIQNTEGTRKMIFPTLKELVSKFEKPDQGLVFHLSKPINRPSLGLRHRTSQLASENLYENGDYVELLP</sequence>
<dbReference type="STRING" id="10141.ENSCPOP00000024974"/>
<dbReference type="GeneTree" id="ENSGT00940000165337"/>
<keyword evidence="5" id="KW-1185">Reference proteome</keyword>
<dbReference type="GO" id="GO:0045087">
    <property type="term" value="P:innate immune response"/>
    <property type="evidence" value="ECO:0007669"/>
    <property type="project" value="UniProtKB-KW"/>
</dbReference>
<evidence type="ECO:0000313" key="5">
    <source>
        <dbReference type="Proteomes" id="UP000005447"/>
    </source>
</evidence>
<dbReference type="GO" id="GO:0009966">
    <property type="term" value="P:regulation of signal transduction"/>
    <property type="evidence" value="ECO:0007669"/>
    <property type="project" value="TreeGrafter"/>
</dbReference>
<dbReference type="Bgee" id="ENSCPOG00000032346">
    <property type="expression patterns" value="Expressed in uterine cervix and 5 other cell types or tissues"/>
</dbReference>